<feature type="region of interest" description="Disordered" evidence="1">
    <location>
        <begin position="74"/>
        <end position="114"/>
    </location>
</feature>
<dbReference type="EMBL" id="BFAA01005164">
    <property type="protein sequence ID" value="GCB61976.1"/>
    <property type="molecule type" value="Genomic_DNA"/>
</dbReference>
<accession>A0A401NM74</accession>
<dbReference type="STRING" id="75743.A0A401NM74"/>
<protein>
    <submittedName>
        <fullName evidence="2">Uncharacterized protein</fullName>
    </submittedName>
</protein>
<dbReference type="PANTHER" id="PTHR12349">
    <property type="entry name" value="ANKYRIN REPEAT AND LEM DOMAIN-CONTAINING PROTEIN 2"/>
    <property type="match status" value="1"/>
</dbReference>
<sequence length="114" mass="12777">MVMIQVTGKFQGGVNPFTQGCWINISSVLCSSQAPRYVSREKREFHTPVQTPFLQPLISDPEVTMRLKRTRSKGSLEIMESQSVDAEPPPPPKPELHRYSGLWAHLSPATNEGE</sequence>
<dbReference type="GO" id="GO:0016409">
    <property type="term" value="F:palmitoyltransferase activity"/>
    <property type="evidence" value="ECO:0007669"/>
    <property type="project" value="TreeGrafter"/>
</dbReference>
<evidence type="ECO:0000313" key="3">
    <source>
        <dbReference type="Proteomes" id="UP000288216"/>
    </source>
</evidence>
<dbReference type="AlphaFoldDB" id="A0A401NM74"/>
<dbReference type="PANTHER" id="PTHR12349:SF2">
    <property type="entry name" value="PALMITOYLTRANSFERASE ZDHHC8"/>
    <property type="match status" value="1"/>
</dbReference>
<reference evidence="2 3" key="1">
    <citation type="journal article" date="2018" name="Nat. Ecol. Evol.">
        <title>Shark genomes provide insights into elasmobranch evolution and the origin of vertebrates.</title>
        <authorList>
            <person name="Hara Y"/>
            <person name="Yamaguchi K"/>
            <person name="Onimaru K"/>
            <person name="Kadota M"/>
            <person name="Koyanagi M"/>
            <person name="Keeley SD"/>
            <person name="Tatsumi K"/>
            <person name="Tanaka K"/>
            <person name="Motone F"/>
            <person name="Kageyama Y"/>
            <person name="Nozu R"/>
            <person name="Adachi N"/>
            <person name="Nishimura O"/>
            <person name="Nakagawa R"/>
            <person name="Tanegashima C"/>
            <person name="Kiyatake I"/>
            <person name="Matsumoto R"/>
            <person name="Murakumo K"/>
            <person name="Nishida K"/>
            <person name="Terakita A"/>
            <person name="Kuratani S"/>
            <person name="Sato K"/>
            <person name="Hyodo S Kuraku.S."/>
        </authorList>
    </citation>
    <scope>NUCLEOTIDE SEQUENCE [LARGE SCALE GENOMIC DNA]</scope>
</reference>
<keyword evidence="3" id="KW-1185">Reference proteome</keyword>
<dbReference type="OrthoDB" id="4096362at2759"/>
<organism evidence="2 3">
    <name type="scientific">Scyliorhinus torazame</name>
    <name type="common">Cloudy catshark</name>
    <name type="synonym">Catulus torazame</name>
    <dbReference type="NCBI Taxonomy" id="75743"/>
    <lineage>
        <taxon>Eukaryota</taxon>
        <taxon>Metazoa</taxon>
        <taxon>Chordata</taxon>
        <taxon>Craniata</taxon>
        <taxon>Vertebrata</taxon>
        <taxon>Chondrichthyes</taxon>
        <taxon>Elasmobranchii</taxon>
        <taxon>Galeomorphii</taxon>
        <taxon>Galeoidea</taxon>
        <taxon>Carcharhiniformes</taxon>
        <taxon>Scyliorhinidae</taxon>
        <taxon>Scyliorhinus</taxon>
    </lineage>
</organism>
<comment type="caution">
    <text evidence="2">The sequence shown here is derived from an EMBL/GenBank/DDBJ whole genome shotgun (WGS) entry which is preliminary data.</text>
</comment>
<gene>
    <name evidence="2" type="ORF">scyTo_0011408</name>
</gene>
<evidence type="ECO:0000256" key="1">
    <source>
        <dbReference type="SAM" id="MobiDB-lite"/>
    </source>
</evidence>
<evidence type="ECO:0000313" key="2">
    <source>
        <dbReference type="EMBL" id="GCB61976.1"/>
    </source>
</evidence>
<name>A0A401NM74_SCYTO</name>
<dbReference type="Proteomes" id="UP000288216">
    <property type="component" value="Unassembled WGS sequence"/>
</dbReference>
<proteinExistence type="predicted"/>